<reference evidence="2" key="1">
    <citation type="submission" date="2021-02" db="EMBL/GenBank/DDBJ databases">
        <authorList>
            <person name="Nowell W R."/>
        </authorList>
    </citation>
    <scope>NUCLEOTIDE SEQUENCE</scope>
</reference>
<feature type="transmembrane region" description="Helical" evidence="1">
    <location>
        <begin position="28"/>
        <end position="49"/>
    </location>
</feature>
<dbReference type="EMBL" id="CAJNOI010000136">
    <property type="protein sequence ID" value="CAF1115357.1"/>
    <property type="molecule type" value="Genomic_DNA"/>
</dbReference>
<evidence type="ECO:0000313" key="4">
    <source>
        <dbReference type="Proteomes" id="UP000663832"/>
    </source>
</evidence>
<organism evidence="2 5">
    <name type="scientific">Adineta steineri</name>
    <dbReference type="NCBI Taxonomy" id="433720"/>
    <lineage>
        <taxon>Eukaryota</taxon>
        <taxon>Metazoa</taxon>
        <taxon>Spiralia</taxon>
        <taxon>Gnathifera</taxon>
        <taxon>Rotifera</taxon>
        <taxon>Eurotatoria</taxon>
        <taxon>Bdelloidea</taxon>
        <taxon>Adinetida</taxon>
        <taxon>Adinetidae</taxon>
        <taxon>Adineta</taxon>
    </lineage>
</organism>
<dbReference type="AlphaFoldDB" id="A0A814Q4M4"/>
<dbReference type="Proteomes" id="UP000663877">
    <property type="component" value="Unassembled WGS sequence"/>
</dbReference>
<accession>A0A814Q4M4</accession>
<evidence type="ECO:0000256" key="1">
    <source>
        <dbReference type="SAM" id="Phobius"/>
    </source>
</evidence>
<keyword evidence="4" id="KW-1185">Reference proteome</keyword>
<evidence type="ECO:0000313" key="3">
    <source>
        <dbReference type="EMBL" id="CAF1297275.1"/>
    </source>
</evidence>
<keyword evidence="1" id="KW-1133">Transmembrane helix</keyword>
<feature type="transmembrane region" description="Helical" evidence="1">
    <location>
        <begin position="80"/>
        <end position="97"/>
    </location>
</feature>
<evidence type="ECO:0000313" key="5">
    <source>
        <dbReference type="Proteomes" id="UP000663877"/>
    </source>
</evidence>
<dbReference type="EMBL" id="CAJNOM010000262">
    <property type="protein sequence ID" value="CAF1297275.1"/>
    <property type="molecule type" value="Genomic_DNA"/>
</dbReference>
<sequence length="103" mass="12363">MNNNRYHVKYTDEFDNQSTWCHRNWCRLLIVIILAILTIGTIFELIFVLNKDYVKEKALAEKKKGWVKKWKIIEPYIKKFSLGFLLGFIRNLIVLAIERQAQF</sequence>
<keyword evidence="1" id="KW-0472">Membrane</keyword>
<protein>
    <submittedName>
        <fullName evidence="2">Uncharacterized protein</fullName>
    </submittedName>
</protein>
<name>A0A814Q4M4_9BILA</name>
<proteinExistence type="predicted"/>
<comment type="caution">
    <text evidence="2">The sequence shown here is derived from an EMBL/GenBank/DDBJ whole genome shotgun (WGS) entry which is preliminary data.</text>
</comment>
<gene>
    <name evidence="2" type="ORF">BJG266_LOCUS22144</name>
    <name evidence="3" type="ORF">QVE165_LOCUS31042</name>
</gene>
<dbReference type="Proteomes" id="UP000663832">
    <property type="component" value="Unassembled WGS sequence"/>
</dbReference>
<keyword evidence="1" id="KW-0812">Transmembrane</keyword>
<evidence type="ECO:0000313" key="2">
    <source>
        <dbReference type="EMBL" id="CAF1115357.1"/>
    </source>
</evidence>